<dbReference type="Proteomes" id="UP000192674">
    <property type="component" value="Unassembled WGS sequence"/>
</dbReference>
<protein>
    <submittedName>
        <fullName evidence="8">Pentalenic acid synthase</fullName>
    </submittedName>
</protein>
<accession>A0A1W2F1I9</accession>
<organism evidence="8 9">
    <name type="scientific">Kibdelosporangium aridum</name>
    <dbReference type="NCBI Taxonomy" id="2030"/>
    <lineage>
        <taxon>Bacteria</taxon>
        <taxon>Bacillati</taxon>
        <taxon>Actinomycetota</taxon>
        <taxon>Actinomycetes</taxon>
        <taxon>Pseudonocardiales</taxon>
        <taxon>Pseudonocardiaceae</taxon>
        <taxon>Kibdelosporangium</taxon>
    </lineage>
</organism>
<dbReference type="RefSeq" id="WP_084429677.1">
    <property type="nucleotide sequence ID" value="NZ_FWXV01000004.1"/>
</dbReference>
<dbReference type="PRINTS" id="PR00385">
    <property type="entry name" value="P450"/>
</dbReference>
<dbReference type="GO" id="GO:0004497">
    <property type="term" value="F:monooxygenase activity"/>
    <property type="evidence" value="ECO:0007669"/>
    <property type="project" value="UniProtKB-KW"/>
</dbReference>
<dbReference type="CDD" id="cd11030">
    <property type="entry name" value="CYP105-like"/>
    <property type="match status" value="1"/>
</dbReference>
<dbReference type="InterPro" id="IPR017972">
    <property type="entry name" value="Cyt_P450_CS"/>
</dbReference>
<reference evidence="8 9" key="1">
    <citation type="submission" date="2017-04" db="EMBL/GenBank/DDBJ databases">
        <authorList>
            <person name="Afonso C.L."/>
            <person name="Miller P.J."/>
            <person name="Scott M.A."/>
            <person name="Spackman E."/>
            <person name="Goraichik I."/>
            <person name="Dimitrov K.M."/>
            <person name="Suarez D.L."/>
            <person name="Swayne D.E."/>
        </authorList>
    </citation>
    <scope>NUCLEOTIDE SEQUENCE [LARGE SCALE GENOMIC DNA]</scope>
    <source>
        <strain evidence="8 9">DSM 43828</strain>
    </source>
</reference>
<dbReference type="OrthoDB" id="3664945at2"/>
<evidence type="ECO:0000313" key="8">
    <source>
        <dbReference type="EMBL" id="SMD15790.1"/>
    </source>
</evidence>
<dbReference type="FunFam" id="1.10.630.10:FF:000018">
    <property type="entry name" value="Cytochrome P450 monooxygenase"/>
    <property type="match status" value="1"/>
</dbReference>
<keyword evidence="3 7" id="KW-0479">Metal-binding</keyword>
<dbReference type="EMBL" id="FWXV01000004">
    <property type="protein sequence ID" value="SMD15790.1"/>
    <property type="molecule type" value="Genomic_DNA"/>
</dbReference>
<dbReference type="SUPFAM" id="SSF48264">
    <property type="entry name" value="Cytochrome P450"/>
    <property type="match status" value="1"/>
</dbReference>
<evidence type="ECO:0000256" key="6">
    <source>
        <dbReference type="ARBA" id="ARBA00023033"/>
    </source>
</evidence>
<dbReference type="Gene3D" id="1.10.630.10">
    <property type="entry name" value="Cytochrome P450"/>
    <property type="match status" value="1"/>
</dbReference>
<keyword evidence="6 7" id="KW-0503">Monooxygenase</keyword>
<dbReference type="InterPro" id="IPR002397">
    <property type="entry name" value="Cyt_P450_B"/>
</dbReference>
<evidence type="ECO:0000256" key="5">
    <source>
        <dbReference type="ARBA" id="ARBA00023004"/>
    </source>
</evidence>
<keyword evidence="2 7" id="KW-0349">Heme</keyword>
<keyword evidence="9" id="KW-1185">Reference proteome</keyword>
<comment type="similarity">
    <text evidence="1 7">Belongs to the cytochrome P450 family.</text>
</comment>
<dbReference type="PANTHER" id="PTHR46696:SF1">
    <property type="entry name" value="CYTOCHROME P450 YJIB-RELATED"/>
    <property type="match status" value="1"/>
</dbReference>
<evidence type="ECO:0000256" key="4">
    <source>
        <dbReference type="ARBA" id="ARBA00023002"/>
    </source>
</evidence>
<evidence type="ECO:0000256" key="3">
    <source>
        <dbReference type="ARBA" id="ARBA00022723"/>
    </source>
</evidence>
<keyword evidence="5 7" id="KW-0408">Iron</keyword>
<gene>
    <name evidence="8" type="ORF">SAMN05661093_05333</name>
</gene>
<dbReference type="PRINTS" id="PR00359">
    <property type="entry name" value="BP450"/>
</dbReference>
<sequence>MITYPQARTCPYHPAPGYDELREGPPLRRTQLINGQEAWVISGYEQARALLADSRVSSDRTNKGFPMIMPPAIAAVQTSPNRPFIVRDDPEHNRVRRMLISEFTVRRLKELQPEIEKIVHATIDAMLAAGPPADLVTAYSLPIPSLVISRMLGVPWEDHEFFQRQTRTIVQSRDPKDSGEAVGSLLAYLSALAQDPPPGLIARLKEEQVGTGAMSLDDLVVTSMLLLGAGHETTSSMISLGVITLLEHPDQLAALRSDAGTVAGAVEELLRYLTIVETALLRVAVEDIEIAGEVIKAGDGIVFAASIVNRDPAAFEHPDRFDVARQANHHVAFGFGVHQCLGQNLARVELRLALPTLFERVPGLRLAVPVDELDLRPATTIQGVNALPVTW</sequence>
<dbReference type="AlphaFoldDB" id="A0A1W2F1I9"/>
<dbReference type="GO" id="GO:0016705">
    <property type="term" value="F:oxidoreductase activity, acting on paired donors, with incorporation or reduction of molecular oxygen"/>
    <property type="evidence" value="ECO:0007669"/>
    <property type="project" value="InterPro"/>
</dbReference>
<dbReference type="Pfam" id="PF00067">
    <property type="entry name" value="p450"/>
    <property type="match status" value="1"/>
</dbReference>
<evidence type="ECO:0000256" key="1">
    <source>
        <dbReference type="ARBA" id="ARBA00010617"/>
    </source>
</evidence>
<evidence type="ECO:0000256" key="2">
    <source>
        <dbReference type="ARBA" id="ARBA00022617"/>
    </source>
</evidence>
<evidence type="ECO:0000313" key="9">
    <source>
        <dbReference type="Proteomes" id="UP000192674"/>
    </source>
</evidence>
<keyword evidence="4 7" id="KW-0560">Oxidoreductase</keyword>
<dbReference type="InterPro" id="IPR001128">
    <property type="entry name" value="Cyt_P450"/>
</dbReference>
<dbReference type="PROSITE" id="PS00086">
    <property type="entry name" value="CYTOCHROME_P450"/>
    <property type="match status" value="1"/>
</dbReference>
<evidence type="ECO:0000256" key="7">
    <source>
        <dbReference type="RuleBase" id="RU000461"/>
    </source>
</evidence>
<dbReference type="GO" id="GO:0020037">
    <property type="term" value="F:heme binding"/>
    <property type="evidence" value="ECO:0007669"/>
    <property type="project" value="InterPro"/>
</dbReference>
<dbReference type="GO" id="GO:0005506">
    <property type="term" value="F:iron ion binding"/>
    <property type="evidence" value="ECO:0007669"/>
    <property type="project" value="InterPro"/>
</dbReference>
<name>A0A1W2F1I9_KIBAR</name>
<dbReference type="InterPro" id="IPR036396">
    <property type="entry name" value="Cyt_P450_sf"/>
</dbReference>
<proteinExistence type="inferred from homology"/>
<dbReference type="PANTHER" id="PTHR46696">
    <property type="entry name" value="P450, PUTATIVE (EUROFUNG)-RELATED"/>
    <property type="match status" value="1"/>
</dbReference>